<dbReference type="KEGG" id="hgn:E6W36_14475"/>
<dbReference type="EMBL" id="CP039704">
    <property type="protein sequence ID" value="QCI80275.1"/>
    <property type="molecule type" value="Genomic_DNA"/>
</dbReference>
<evidence type="ECO:0000256" key="3">
    <source>
        <dbReference type="ARBA" id="ARBA00022840"/>
    </source>
</evidence>
<evidence type="ECO:0000256" key="4">
    <source>
        <dbReference type="SAM" id="MobiDB-lite"/>
    </source>
</evidence>
<keyword evidence="3" id="KW-0067">ATP-binding</keyword>
<dbReference type="InterPro" id="IPR002698">
    <property type="entry name" value="FTHF_cligase"/>
</dbReference>
<evidence type="ECO:0000313" key="5">
    <source>
        <dbReference type="EMBL" id="QCI80275.1"/>
    </source>
</evidence>
<name>A0A4D7C7Z4_9SPHN</name>
<organism evidence="5 6">
    <name type="scientific">Hankyongella ginsenosidimutans</name>
    <dbReference type="NCBI Taxonomy" id="1763828"/>
    <lineage>
        <taxon>Bacteria</taxon>
        <taxon>Pseudomonadati</taxon>
        <taxon>Pseudomonadota</taxon>
        <taxon>Alphaproteobacteria</taxon>
        <taxon>Sphingomonadales</taxon>
        <taxon>Sphingomonadaceae</taxon>
        <taxon>Hankyongella</taxon>
    </lineage>
</organism>
<dbReference type="Proteomes" id="UP000298714">
    <property type="component" value="Chromosome"/>
</dbReference>
<keyword evidence="6" id="KW-1185">Reference proteome</keyword>
<accession>A0A4D7C7Z4</accession>
<dbReference type="GO" id="GO:0030272">
    <property type="term" value="F:5-formyltetrahydrofolate cyclo-ligase activity"/>
    <property type="evidence" value="ECO:0007669"/>
    <property type="project" value="TreeGrafter"/>
</dbReference>
<keyword evidence="2" id="KW-0547">Nucleotide-binding</keyword>
<dbReference type="Pfam" id="PF01812">
    <property type="entry name" value="5-FTHF_cyc-lig"/>
    <property type="match status" value="1"/>
</dbReference>
<dbReference type="GO" id="GO:0009396">
    <property type="term" value="P:folic acid-containing compound biosynthetic process"/>
    <property type="evidence" value="ECO:0007669"/>
    <property type="project" value="TreeGrafter"/>
</dbReference>
<evidence type="ECO:0008006" key="7">
    <source>
        <dbReference type="Google" id="ProtNLM"/>
    </source>
</evidence>
<dbReference type="AlphaFoldDB" id="A0A4D7C7Z4"/>
<evidence type="ECO:0000256" key="2">
    <source>
        <dbReference type="ARBA" id="ARBA00022741"/>
    </source>
</evidence>
<evidence type="ECO:0000256" key="1">
    <source>
        <dbReference type="ARBA" id="ARBA00010638"/>
    </source>
</evidence>
<proteinExistence type="inferred from homology"/>
<protein>
    <recommendedName>
        <fullName evidence="7">5-formyltetrahydrofolate cyclo-ligase</fullName>
    </recommendedName>
</protein>
<dbReference type="SUPFAM" id="SSF100950">
    <property type="entry name" value="NagB/RpiA/CoA transferase-like"/>
    <property type="match status" value="1"/>
</dbReference>
<gene>
    <name evidence="5" type="ORF">E6W36_14475</name>
</gene>
<dbReference type="GO" id="GO:0005524">
    <property type="term" value="F:ATP binding"/>
    <property type="evidence" value="ECO:0007669"/>
    <property type="project" value="UniProtKB-KW"/>
</dbReference>
<dbReference type="Gene3D" id="3.40.50.10420">
    <property type="entry name" value="NagB/RpiA/CoA transferase-like"/>
    <property type="match status" value="1"/>
</dbReference>
<feature type="region of interest" description="Disordered" evidence="4">
    <location>
        <begin position="72"/>
        <end position="92"/>
    </location>
</feature>
<dbReference type="InterPro" id="IPR037171">
    <property type="entry name" value="NagB/RpiA_transferase-like"/>
</dbReference>
<evidence type="ECO:0000313" key="6">
    <source>
        <dbReference type="Proteomes" id="UP000298714"/>
    </source>
</evidence>
<sequence>MPSKRPRRARHPCVRHEQAGATFCHARRASGLCARACPGAAHSTSCPAWPDRRCGPCRSPARLGWRLLADRLGNRPRPPLPPSPGGAGASPCPASAARRWFSRLARHRLCTAPGFQGIPEPDARLPAVVPDVLLVPLLAATLAGGRLGQGKGFYDRTLATTPAFAVGLLYVVQLVEALPLDPWDRALAALATPDRWIVP</sequence>
<dbReference type="GO" id="GO:0035999">
    <property type="term" value="P:tetrahydrofolate interconversion"/>
    <property type="evidence" value="ECO:0007669"/>
    <property type="project" value="TreeGrafter"/>
</dbReference>
<dbReference type="InterPro" id="IPR024185">
    <property type="entry name" value="FTHF_cligase-like_sf"/>
</dbReference>
<reference evidence="6" key="1">
    <citation type="submission" date="2019-04" db="EMBL/GenBank/DDBJ databases">
        <title>Complete genome sequence of Sphingomonas sp. W1-2-3.</title>
        <authorList>
            <person name="Im W.T."/>
        </authorList>
    </citation>
    <scope>NUCLEOTIDE SEQUENCE [LARGE SCALE GENOMIC DNA]</scope>
    <source>
        <strain evidence="6">W1-2-3</strain>
    </source>
</reference>
<dbReference type="PANTHER" id="PTHR23407:SF1">
    <property type="entry name" value="5-FORMYLTETRAHYDROFOLATE CYCLO-LIGASE"/>
    <property type="match status" value="1"/>
</dbReference>
<comment type="similarity">
    <text evidence="1">Belongs to the 5-formyltetrahydrofolate cyclo-ligase family.</text>
</comment>
<dbReference type="PANTHER" id="PTHR23407">
    <property type="entry name" value="ATPASE INHIBITOR/5-FORMYLTETRAHYDROFOLATE CYCLO-LIGASE"/>
    <property type="match status" value="1"/>
</dbReference>